<protein>
    <recommendedName>
        <fullName evidence="3">histidine kinase</fullName>
        <ecNumber evidence="3">2.7.13.3</ecNumber>
    </recommendedName>
</protein>
<dbReference type="InterPro" id="IPR004358">
    <property type="entry name" value="Sig_transdc_His_kin-like_C"/>
</dbReference>
<keyword evidence="4" id="KW-1003">Cell membrane</keyword>
<evidence type="ECO:0000256" key="1">
    <source>
        <dbReference type="ARBA" id="ARBA00000085"/>
    </source>
</evidence>
<dbReference type="RefSeq" id="WP_045979491.1">
    <property type="nucleotide sequence ID" value="NZ_JXXY01000008.1"/>
</dbReference>
<dbReference type="SUPFAM" id="SSF55874">
    <property type="entry name" value="ATPase domain of HSP90 chaperone/DNA topoisomerase II/histidine kinase"/>
    <property type="match status" value="1"/>
</dbReference>
<dbReference type="eggNOG" id="COG0642">
    <property type="taxonomic scope" value="Bacteria"/>
</dbReference>
<dbReference type="Pfam" id="PF02518">
    <property type="entry name" value="HATPase_c"/>
    <property type="match status" value="1"/>
</dbReference>
<keyword evidence="7 11" id="KW-1133">Transmembrane helix</keyword>
<dbReference type="InterPro" id="IPR001789">
    <property type="entry name" value="Sig_transdc_resp-reg_receiver"/>
</dbReference>
<keyword evidence="6 11" id="KW-0812">Transmembrane</keyword>
<dbReference type="Gene3D" id="3.30.450.350">
    <property type="entry name" value="CHASE domain"/>
    <property type="match status" value="1"/>
</dbReference>
<dbReference type="PROSITE" id="PS50109">
    <property type="entry name" value="HIS_KIN"/>
    <property type="match status" value="1"/>
</dbReference>
<dbReference type="PRINTS" id="PR00344">
    <property type="entry name" value="BCTRLSENSOR"/>
</dbReference>
<accession>A0A0F4PPR7</accession>
<evidence type="ECO:0000259" key="13">
    <source>
        <dbReference type="PROSITE" id="PS50110"/>
    </source>
</evidence>
<comment type="subcellular location">
    <subcellularLocation>
        <location evidence="2">Cell membrane</location>
        <topology evidence="2">Multi-pass membrane protein</topology>
    </subcellularLocation>
</comment>
<feature type="transmembrane region" description="Helical" evidence="11">
    <location>
        <begin position="463"/>
        <end position="484"/>
    </location>
</feature>
<dbReference type="PROSITE" id="PS50110">
    <property type="entry name" value="RESPONSE_REGULATORY"/>
    <property type="match status" value="1"/>
</dbReference>
<keyword evidence="9 11" id="KW-0472">Membrane</keyword>
<keyword evidence="5 10" id="KW-0597">Phosphoprotein</keyword>
<dbReference type="GO" id="GO:0000155">
    <property type="term" value="F:phosphorelay sensor kinase activity"/>
    <property type="evidence" value="ECO:0007669"/>
    <property type="project" value="InterPro"/>
</dbReference>
<dbReference type="SUPFAM" id="SSF47384">
    <property type="entry name" value="Homodimeric domain of signal transducing histidine kinase"/>
    <property type="match status" value="1"/>
</dbReference>
<dbReference type="Pfam" id="PF03924">
    <property type="entry name" value="CHASE"/>
    <property type="match status" value="1"/>
</dbReference>
<dbReference type="Gene3D" id="1.10.287.130">
    <property type="match status" value="1"/>
</dbReference>
<organism evidence="14 15">
    <name type="scientific">Pseudoalteromonas ruthenica</name>
    <dbReference type="NCBI Taxonomy" id="151081"/>
    <lineage>
        <taxon>Bacteria</taxon>
        <taxon>Pseudomonadati</taxon>
        <taxon>Pseudomonadota</taxon>
        <taxon>Gammaproteobacteria</taxon>
        <taxon>Alteromonadales</taxon>
        <taxon>Pseudoalteromonadaceae</taxon>
        <taxon>Pseudoalteromonas</taxon>
    </lineage>
</organism>
<dbReference type="InterPro" id="IPR003661">
    <property type="entry name" value="HisK_dim/P_dom"/>
</dbReference>
<feature type="transmembrane region" description="Helical" evidence="11">
    <location>
        <begin position="157"/>
        <end position="182"/>
    </location>
</feature>
<dbReference type="PANTHER" id="PTHR45339:SF1">
    <property type="entry name" value="HYBRID SIGNAL TRANSDUCTION HISTIDINE KINASE J"/>
    <property type="match status" value="1"/>
</dbReference>
<evidence type="ECO:0000313" key="15">
    <source>
        <dbReference type="Proteomes" id="UP000033664"/>
    </source>
</evidence>
<dbReference type="GO" id="GO:0005886">
    <property type="term" value="C:plasma membrane"/>
    <property type="evidence" value="ECO:0007669"/>
    <property type="project" value="UniProtKB-SubCell"/>
</dbReference>
<dbReference type="InterPro" id="IPR007895">
    <property type="entry name" value="MASE1"/>
</dbReference>
<keyword evidence="8" id="KW-0902">Two-component regulatory system</keyword>
<evidence type="ECO:0000313" key="14">
    <source>
        <dbReference type="EMBL" id="KJZ01003.1"/>
    </source>
</evidence>
<evidence type="ECO:0000256" key="11">
    <source>
        <dbReference type="SAM" id="Phobius"/>
    </source>
</evidence>
<dbReference type="Gene3D" id="3.30.565.10">
    <property type="entry name" value="Histidine kinase-like ATPase, C-terminal domain"/>
    <property type="match status" value="1"/>
</dbReference>
<name>A0A0F4PPR7_9GAMM</name>
<dbReference type="InterPro" id="IPR036890">
    <property type="entry name" value="HATPase_C_sf"/>
</dbReference>
<feature type="transmembrane region" description="Helical" evidence="11">
    <location>
        <begin position="189"/>
        <end position="208"/>
    </location>
</feature>
<feature type="domain" description="Histidine kinase" evidence="12">
    <location>
        <begin position="522"/>
        <end position="738"/>
    </location>
</feature>
<dbReference type="InterPro" id="IPR003594">
    <property type="entry name" value="HATPase_dom"/>
</dbReference>
<evidence type="ECO:0000259" key="12">
    <source>
        <dbReference type="PROSITE" id="PS50109"/>
    </source>
</evidence>
<proteinExistence type="predicted"/>
<dbReference type="SUPFAM" id="SSF52172">
    <property type="entry name" value="CheY-like"/>
    <property type="match status" value="1"/>
</dbReference>
<dbReference type="Pfam" id="PF05231">
    <property type="entry name" value="MASE1"/>
    <property type="match status" value="1"/>
</dbReference>
<dbReference type="InterPro" id="IPR006189">
    <property type="entry name" value="CHASE_dom"/>
</dbReference>
<feature type="transmembrane region" description="Helical" evidence="11">
    <location>
        <begin position="114"/>
        <end position="137"/>
    </location>
</feature>
<feature type="domain" description="Response regulatory" evidence="13">
    <location>
        <begin position="763"/>
        <end position="879"/>
    </location>
</feature>
<dbReference type="FunFam" id="3.30.565.10:FF:000010">
    <property type="entry name" value="Sensor histidine kinase RcsC"/>
    <property type="match status" value="1"/>
</dbReference>
<dbReference type="EMBL" id="JXXZ01000005">
    <property type="protein sequence ID" value="KJZ01003.1"/>
    <property type="molecule type" value="Genomic_DNA"/>
</dbReference>
<dbReference type="PATRIC" id="fig|151081.8.peg.2054"/>
<sequence>MKNLFNLTFVVALGYFITGFLSNALLAIDGYAVASWPPSGIALAALLIAGRRALVGIVLGALMTNLLHLEVVADILHWQVALHAASVTAASTAQAFLGYWVITRIIKAPLDLSDLKLTITSIIFGGPVVCVFAAAVGTELLITNGVIPEVARWDSFVTWWIGDSIGVMIFTPLLLAGFNFAVMRHRLQVIVPSMVIYAAISLTFYAAATNKHNKDQELFQAQAQVVVDQFDEILTRLRANTQVLASFIGNQQSVTRGEFREFTAKQMNYNPEINALVWMPKVRSQDIAQFEQSTTVEMSNPFKVFARYERDTNNGAHFPVYYGHFSQGMRQVFGLDISAEPYFKHLQAYKGELFVTDTFALESSPQGDLGFLVLSPVRAKDKSIRGYVAAVVSLPLLYRSAMANLTFNNVGVELVDMSAQPHKVILPLAQSGPVIMRHDFAIANRQWQLNLHRQGIAHAWSGYWYAQVIGMLFVWLLITFLIAITGSNIRVRDQVAKQTRVLREEKAKADSANDAKSQFLANMSHEIRTPINGIKGLHYLALQQQDWPQAQQYITQADSALSVLLRVLNDILDFSKMEAGKLELYQEPLELEELCKELKHLMSVEAGNKSLVIDYEINEGVNPVFHTDAIRLKQVLLNLLNNAVKFTQQGAIRLKVDEHDNELCFSVTDTGMGIREDIQKQLFKPFSQADGSTSRRFGGTGLGLSICQKLVTLMGGRISLESEEGLGSCFRVYLPKQSPLAVRPDVPKAKEQATLELDLTGVAILLVEDNLLNQQVAKAMLEGKGAQPDIANDGVEAIEMVSENHYDLVLMDIQMPNMDGLTAARAIRNELLLDDLPIIGLSANAQEHDFKLAEHYGMNDYVVKPIDAERLFSSIAMQLKQHPAKQHA</sequence>
<evidence type="ECO:0000256" key="3">
    <source>
        <dbReference type="ARBA" id="ARBA00012438"/>
    </source>
</evidence>
<feature type="transmembrane region" description="Helical" evidence="11">
    <location>
        <begin position="6"/>
        <end position="28"/>
    </location>
</feature>
<evidence type="ECO:0000256" key="9">
    <source>
        <dbReference type="ARBA" id="ARBA00023136"/>
    </source>
</evidence>
<dbReference type="SMART" id="SM01079">
    <property type="entry name" value="CHASE"/>
    <property type="match status" value="1"/>
</dbReference>
<dbReference type="CDD" id="cd17546">
    <property type="entry name" value="REC_hyHK_CKI1_RcsC-like"/>
    <property type="match status" value="1"/>
</dbReference>
<dbReference type="PANTHER" id="PTHR45339">
    <property type="entry name" value="HYBRID SIGNAL TRANSDUCTION HISTIDINE KINASE J"/>
    <property type="match status" value="1"/>
</dbReference>
<dbReference type="GeneID" id="58227982"/>
<dbReference type="Pfam" id="PF00072">
    <property type="entry name" value="Response_reg"/>
    <property type="match status" value="1"/>
</dbReference>
<dbReference type="Pfam" id="PF00512">
    <property type="entry name" value="HisKA"/>
    <property type="match status" value="1"/>
</dbReference>
<dbReference type="EC" id="2.7.13.3" evidence="3"/>
<dbReference type="CDD" id="cd16922">
    <property type="entry name" value="HATPase_EvgS-ArcB-TorS-like"/>
    <property type="match status" value="1"/>
</dbReference>
<evidence type="ECO:0000256" key="4">
    <source>
        <dbReference type="ARBA" id="ARBA00022475"/>
    </source>
</evidence>
<dbReference type="SMART" id="SM00387">
    <property type="entry name" value="HATPase_c"/>
    <property type="match status" value="1"/>
</dbReference>
<dbReference type="OrthoDB" id="9810730at2"/>
<evidence type="ECO:0000256" key="10">
    <source>
        <dbReference type="PROSITE-ProRule" id="PRU00169"/>
    </source>
</evidence>
<dbReference type="InterPro" id="IPR011006">
    <property type="entry name" value="CheY-like_superfamily"/>
</dbReference>
<dbReference type="InterPro" id="IPR042240">
    <property type="entry name" value="CHASE_sf"/>
</dbReference>
<reference evidence="14 15" key="1">
    <citation type="journal article" date="2015" name="BMC Genomics">
        <title>Genome mining reveals unlocked bioactive potential of marine Gram-negative bacteria.</title>
        <authorList>
            <person name="Machado H."/>
            <person name="Sonnenschein E.C."/>
            <person name="Melchiorsen J."/>
            <person name="Gram L."/>
        </authorList>
    </citation>
    <scope>NUCLEOTIDE SEQUENCE [LARGE SCALE GENOMIC DNA]</scope>
    <source>
        <strain evidence="14 15">S3137</strain>
    </source>
</reference>
<dbReference type="Proteomes" id="UP000033664">
    <property type="component" value="Unassembled WGS sequence"/>
</dbReference>
<dbReference type="InterPro" id="IPR036097">
    <property type="entry name" value="HisK_dim/P_sf"/>
</dbReference>
<feature type="transmembrane region" description="Helical" evidence="11">
    <location>
        <begin position="75"/>
        <end position="102"/>
    </location>
</feature>
<evidence type="ECO:0000256" key="2">
    <source>
        <dbReference type="ARBA" id="ARBA00004651"/>
    </source>
</evidence>
<comment type="catalytic activity">
    <reaction evidence="1">
        <text>ATP + protein L-histidine = ADP + protein N-phospho-L-histidine.</text>
        <dbReference type="EC" id="2.7.13.3"/>
    </reaction>
</comment>
<evidence type="ECO:0000256" key="5">
    <source>
        <dbReference type="ARBA" id="ARBA00022553"/>
    </source>
</evidence>
<comment type="caution">
    <text evidence="14">The sequence shown here is derived from an EMBL/GenBank/DDBJ whole genome shotgun (WGS) entry which is preliminary data.</text>
</comment>
<gene>
    <name evidence="14" type="ORF">TW72_05695</name>
</gene>
<evidence type="ECO:0000256" key="6">
    <source>
        <dbReference type="ARBA" id="ARBA00022692"/>
    </source>
</evidence>
<dbReference type="AlphaFoldDB" id="A0A0F4PPR7"/>
<dbReference type="SMART" id="SM00388">
    <property type="entry name" value="HisKA"/>
    <property type="match status" value="1"/>
</dbReference>
<evidence type="ECO:0000256" key="8">
    <source>
        <dbReference type="ARBA" id="ARBA00023012"/>
    </source>
</evidence>
<evidence type="ECO:0000256" key="7">
    <source>
        <dbReference type="ARBA" id="ARBA00022989"/>
    </source>
</evidence>
<dbReference type="SMART" id="SM00448">
    <property type="entry name" value="REC"/>
    <property type="match status" value="1"/>
</dbReference>
<dbReference type="Gene3D" id="3.40.50.2300">
    <property type="match status" value="1"/>
</dbReference>
<feature type="modified residue" description="4-aspartylphosphate" evidence="10">
    <location>
        <position position="812"/>
    </location>
</feature>
<keyword evidence="15" id="KW-1185">Reference proteome</keyword>
<dbReference type="CDD" id="cd00082">
    <property type="entry name" value="HisKA"/>
    <property type="match status" value="1"/>
</dbReference>
<dbReference type="InterPro" id="IPR005467">
    <property type="entry name" value="His_kinase_dom"/>
</dbReference>